<keyword evidence="6 16" id="KW-0418">Kinase</keyword>
<organism evidence="16 17">
    <name type="scientific">Agarivorans gilvus</name>
    <dbReference type="NCBI Taxonomy" id="680279"/>
    <lineage>
        <taxon>Bacteria</taxon>
        <taxon>Pseudomonadati</taxon>
        <taxon>Pseudomonadota</taxon>
        <taxon>Gammaproteobacteria</taxon>
        <taxon>Alteromonadales</taxon>
        <taxon>Alteromonadaceae</taxon>
        <taxon>Agarivorans</taxon>
    </lineage>
</organism>
<dbReference type="SMART" id="SM00448">
    <property type="entry name" value="REC"/>
    <property type="match status" value="1"/>
</dbReference>
<dbReference type="Pfam" id="PF00512">
    <property type="entry name" value="HisKA"/>
    <property type="match status" value="1"/>
</dbReference>
<feature type="transmembrane region" description="Helical" evidence="11">
    <location>
        <begin position="12"/>
        <end position="31"/>
    </location>
</feature>
<evidence type="ECO:0000256" key="11">
    <source>
        <dbReference type="SAM" id="Phobius"/>
    </source>
</evidence>
<dbReference type="Gene3D" id="3.40.50.2300">
    <property type="match status" value="1"/>
</dbReference>
<evidence type="ECO:0000256" key="7">
    <source>
        <dbReference type="ARBA" id="ARBA00023012"/>
    </source>
</evidence>
<feature type="domain" description="Response regulatory" evidence="13">
    <location>
        <begin position="669"/>
        <end position="785"/>
    </location>
</feature>
<dbReference type="InterPro" id="IPR005467">
    <property type="entry name" value="His_kinase_dom"/>
</dbReference>
<protein>
    <recommendedName>
        <fullName evidence="3">histidine kinase</fullName>
        <ecNumber evidence="3">2.7.13.3</ecNumber>
    </recommendedName>
</protein>
<evidence type="ECO:0000256" key="1">
    <source>
        <dbReference type="ARBA" id="ARBA00000085"/>
    </source>
</evidence>
<keyword evidence="4 9" id="KW-0597">Phosphoprotein</keyword>
<dbReference type="SUPFAM" id="SSF52172">
    <property type="entry name" value="CheY-like"/>
    <property type="match status" value="2"/>
</dbReference>
<dbReference type="SUPFAM" id="SSF47226">
    <property type="entry name" value="Histidine-containing phosphotransfer domain, HPT domain"/>
    <property type="match status" value="1"/>
</dbReference>
<dbReference type="Pfam" id="PF09984">
    <property type="entry name" value="sCache_4"/>
    <property type="match status" value="1"/>
</dbReference>
<keyword evidence="11" id="KW-1133">Transmembrane helix</keyword>
<feature type="modified residue" description="Phosphohistidine" evidence="8">
    <location>
        <position position="865"/>
    </location>
</feature>
<feature type="domain" description="Histidine kinase" evidence="12">
    <location>
        <begin position="296"/>
        <end position="517"/>
    </location>
</feature>
<sequence>MTKYGLRARVYILTIIPTLVVGILLASYFTFNRNQQLDNFVIEQGVNVIEPLAIAAEIGLSRYNREKVKALISVTHRKMSPLIKSIAVYDKHNQLFVTSNYHRNIRLLQSDPKLPLPQSTQVEIYPDRIILRAPIWAEAEGSFAAFSDGKPELLGYISMQYNKDRALLLQFRDTTVALFIVLFGVLISVLFAFQLSKHVTQPITNMVKIVDRIRQGRLDARVEGSYTGELGLLKHGINSMAKSLAEYHEEMHQSIDQATSDLRETLEQIEIQNIELDIAKKEAQQGAKAKSEFLANMSHELRTPLNGVIGFARQLLKTPLNNNQADYLLTIEKSANNLLAIINDILDFSKLEAGKLKLERIEFNFRDTINDVVTLLAPSAQDKHLELNLLIDPDVPEGLRGDPLRLQQIFTNLLGNAIKFTHQGEITVSITLVKKQGQQVVLNASVQDSGIGISKEQQAQLFQAFKQADTSINREYGGTGLGLVITQKLVQQMGGDITLESEPEQGSSFSFDVHLELANMVLGAPLPLNALRKLSLLSYEPHHLSQKVINGLAQQWQLNLQSVSDQQQWQQALAEFNGTAVIGHSDWNSLEPLYQKITEAKQKQLEVIVLVNSSDPDVHQAIIDAGAKYCLSKPLNHRKFAQALVDDLQEDVRVISPISRASRVKLQLKVLAVDDNAANLKLISAMLNELVSQVDTCSNGLEAITKAEEQHYDLILMDIQMPILDGISATQKIRKQSRNQQTPIIAVTAHALAGEKEQLLAQGVDDYLAKPIDESSLEKLIHRWQPNAKQLTTNNKGLTAKPSTSLEFENSSLSWKLAMQRANNNQSLALDMFGMLQESFDEIEPAIQQLLNQQLDVDEFVLIIHRFRGGCAYSGCQRLEDLSATIEDSLRQAHQVTEIEPELLELSDEIDKVKQAAKQLYQQLAES</sequence>
<comment type="caution">
    <text evidence="16">The sequence shown here is derived from an EMBL/GenBank/DDBJ whole genome shotgun (WGS) entry which is preliminary data.</text>
</comment>
<dbReference type="NCBIfam" id="NF008318">
    <property type="entry name" value="PRK11107.1"/>
    <property type="match status" value="1"/>
</dbReference>
<dbReference type="CDD" id="cd00082">
    <property type="entry name" value="HisKA"/>
    <property type="match status" value="1"/>
</dbReference>
<keyword evidence="11" id="KW-0812">Transmembrane</keyword>
<keyword evidence="11" id="KW-0472">Membrane</keyword>
<dbReference type="Gene3D" id="3.30.565.10">
    <property type="entry name" value="Histidine kinase-like ATPase, C-terminal domain"/>
    <property type="match status" value="1"/>
</dbReference>
<dbReference type="Gene3D" id="1.20.120.160">
    <property type="entry name" value="HPT domain"/>
    <property type="match status" value="1"/>
</dbReference>
<evidence type="ECO:0000259" key="12">
    <source>
        <dbReference type="PROSITE" id="PS50109"/>
    </source>
</evidence>
<reference evidence="17" key="1">
    <citation type="journal article" date="2019" name="Int. J. Syst. Evol. Microbiol.">
        <title>The Global Catalogue of Microorganisms (GCM) 10K type strain sequencing project: providing services to taxonomists for standard genome sequencing and annotation.</title>
        <authorList>
            <consortium name="The Broad Institute Genomics Platform"/>
            <consortium name="The Broad Institute Genome Sequencing Center for Infectious Disease"/>
            <person name="Wu L."/>
            <person name="Ma J."/>
        </authorList>
    </citation>
    <scope>NUCLEOTIDE SEQUENCE [LARGE SCALE GENOMIC DNA]</scope>
    <source>
        <strain evidence="17">CGMCC 1.10131</strain>
    </source>
</reference>
<dbReference type="InterPro" id="IPR008207">
    <property type="entry name" value="Sig_transdc_His_kin_Hpt_dom"/>
</dbReference>
<dbReference type="SUPFAM" id="SSF55874">
    <property type="entry name" value="ATPase domain of HSP90 chaperone/DNA topoisomerase II/histidine kinase"/>
    <property type="match status" value="1"/>
</dbReference>
<dbReference type="Pfam" id="PF00672">
    <property type="entry name" value="HAMP"/>
    <property type="match status" value="1"/>
</dbReference>
<evidence type="ECO:0000256" key="10">
    <source>
        <dbReference type="SAM" id="Coils"/>
    </source>
</evidence>
<dbReference type="InterPro" id="IPR019247">
    <property type="entry name" value="Histidine_kinase_BarA_N"/>
</dbReference>
<keyword evidence="7" id="KW-0902">Two-component regulatory system</keyword>
<dbReference type="PROSITE" id="PS50885">
    <property type="entry name" value="HAMP"/>
    <property type="match status" value="1"/>
</dbReference>
<dbReference type="InterPro" id="IPR036641">
    <property type="entry name" value="HPT_dom_sf"/>
</dbReference>
<dbReference type="RefSeq" id="WP_188407318.1">
    <property type="nucleotide sequence ID" value="NZ_BMDY01000005.1"/>
</dbReference>
<feature type="transmembrane region" description="Helical" evidence="11">
    <location>
        <begin position="175"/>
        <end position="195"/>
    </location>
</feature>
<gene>
    <name evidence="16" type="ORF">GCM10007414_10700</name>
</gene>
<evidence type="ECO:0000259" key="15">
    <source>
        <dbReference type="PROSITE" id="PS50894"/>
    </source>
</evidence>
<dbReference type="Pfam" id="PF02518">
    <property type="entry name" value="HATPase_c"/>
    <property type="match status" value="1"/>
</dbReference>
<evidence type="ECO:0000256" key="2">
    <source>
        <dbReference type="ARBA" id="ARBA00004370"/>
    </source>
</evidence>
<dbReference type="CDD" id="cd17546">
    <property type="entry name" value="REC_hyHK_CKI1_RcsC-like"/>
    <property type="match status" value="1"/>
</dbReference>
<dbReference type="Gene3D" id="6.10.340.10">
    <property type="match status" value="1"/>
</dbReference>
<dbReference type="PROSITE" id="PS50110">
    <property type="entry name" value="RESPONSE_REGULATORY"/>
    <property type="match status" value="1"/>
</dbReference>
<evidence type="ECO:0000256" key="9">
    <source>
        <dbReference type="PROSITE-ProRule" id="PRU00169"/>
    </source>
</evidence>
<dbReference type="SUPFAM" id="SSF47384">
    <property type="entry name" value="Homodimeric domain of signal transducing histidine kinase"/>
    <property type="match status" value="1"/>
</dbReference>
<evidence type="ECO:0000259" key="13">
    <source>
        <dbReference type="PROSITE" id="PS50110"/>
    </source>
</evidence>
<evidence type="ECO:0000256" key="6">
    <source>
        <dbReference type="ARBA" id="ARBA00022777"/>
    </source>
</evidence>
<comment type="catalytic activity">
    <reaction evidence="1">
        <text>ATP + protein L-histidine = ADP + protein N-phospho-L-histidine.</text>
        <dbReference type="EC" id="2.7.13.3"/>
    </reaction>
</comment>
<dbReference type="Pfam" id="PF00072">
    <property type="entry name" value="Response_reg"/>
    <property type="match status" value="1"/>
</dbReference>
<dbReference type="InterPro" id="IPR003661">
    <property type="entry name" value="HisK_dim/P_dom"/>
</dbReference>
<dbReference type="SUPFAM" id="SSF158472">
    <property type="entry name" value="HAMP domain-like"/>
    <property type="match status" value="1"/>
</dbReference>
<evidence type="ECO:0000256" key="3">
    <source>
        <dbReference type="ARBA" id="ARBA00012438"/>
    </source>
</evidence>
<dbReference type="CDD" id="cd06225">
    <property type="entry name" value="HAMP"/>
    <property type="match status" value="1"/>
</dbReference>
<dbReference type="SMART" id="SM00387">
    <property type="entry name" value="HATPase_c"/>
    <property type="match status" value="1"/>
</dbReference>
<feature type="domain" description="HAMP" evidence="14">
    <location>
        <begin position="197"/>
        <end position="249"/>
    </location>
</feature>
<keyword evidence="5" id="KW-0808">Transferase</keyword>
<dbReference type="PROSITE" id="PS50109">
    <property type="entry name" value="HIS_KIN"/>
    <property type="match status" value="1"/>
</dbReference>
<dbReference type="GO" id="GO:0016301">
    <property type="term" value="F:kinase activity"/>
    <property type="evidence" value="ECO:0007669"/>
    <property type="project" value="UniProtKB-KW"/>
</dbReference>
<feature type="domain" description="HPt" evidence="15">
    <location>
        <begin position="825"/>
        <end position="927"/>
    </location>
</feature>
<dbReference type="SMART" id="SM00388">
    <property type="entry name" value="HisKA"/>
    <property type="match status" value="1"/>
</dbReference>
<dbReference type="PANTHER" id="PTHR45339">
    <property type="entry name" value="HYBRID SIGNAL TRANSDUCTION HISTIDINE KINASE J"/>
    <property type="match status" value="1"/>
</dbReference>
<feature type="modified residue" description="4-aspartylphosphate" evidence="9">
    <location>
        <position position="718"/>
    </location>
</feature>
<evidence type="ECO:0000313" key="16">
    <source>
        <dbReference type="EMBL" id="GGA99518.1"/>
    </source>
</evidence>
<comment type="subcellular location">
    <subcellularLocation>
        <location evidence="2">Membrane</location>
    </subcellularLocation>
</comment>
<evidence type="ECO:0000256" key="4">
    <source>
        <dbReference type="ARBA" id="ARBA00022553"/>
    </source>
</evidence>
<dbReference type="InterPro" id="IPR001789">
    <property type="entry name" value="Sig_transdc_resp-reg_receiver"/>
</dbReference>
<dbReference type="InterPro" id="IPR011006">
    <property type="entry name" value="CheY-like_superfamily"/>
</dbReference>
<dbReference type="PROSITE" id="PS50894">
    <property type="entry name" value="HPT"/>
    <property type="match status" value="1"/>
</dbReference>
<dbReference type="InterPro" id="IPR036097">
    <property type="entry name" value="HisK_dim/P_sf"/>
</dbReference>
<dbReference type="InterPro" id="IPR004358">
    <property type="entry name" value="Sig_transdc_His_kin-like_C"/>
</dbReference>
<dbReference type="Proteomes" id="UP000651977">
    <property type="component" value="Unassembled WGS sequence"/>
</dbReference>
<dbReference type="EC" id="2.7.13.3" evidence="3"/>
<dbReference type="InterPro" id="IPR003594">
    <property type="entry name" value="HATPase_dom"/>
</dbReference>
<dbReference type="PANTHER" id="PTHR45339:SF5">
    <property type="entry name" value="HISTIDINE KINASE"/>
    <property type="match status" value="1"/>
</dbReference>
<proteinExistence type="predicted"/>
<evidence type="ECO:0000256" key="5">
    <source>
        <dbReference type="ARBA" id="ARBA00022679"/>
    </source>
</evidence>
<feature type="coiled-coil region" evidence="10">
    <location>
        <begin position="255"/>
        <end position="282"/>
    </location>
</feature>
<keyword evidence="17" id="KW-1185">Reference proteome</keyword>
<dbReference type="CDD" id="cd16922">
    <property type="entry name" value="HATPase_EvgS-ArcB-TorS-like"/>
    <property type="match status" value="1"/>
</dbReference>
<evidence type="ECO:0000259" key="14">
    <source>
        <dbReference type="PROSITE" id="PS50885"/>
    </source>
</evidence>
<dbReference type="PRINTS" id="PR00344">
    <property type="entry name" value="BCTRLSENSOR"/>
</dbReference>
<keyword evidence="10" id="KW-0175">Coiled coil</keyword>
<evidence type="ECO:0000256" key="8">
    <source>
        <dbReference type="PROSITE-ProRule" id="PRU00110"/>
    </source>
</evidence>
<dbReference type="SMART" id="SM00304">
    <property type="entry name" value="HAMP"/>
    <property type="match status" value="1"/>
</dbReference>
<name>A0ABQ1I0D1_9ALTE</name>
<dbReference type="EMBL" id="BMDY01000005">
    <property type="protein sequence ID" value="GGA99518.1"/>
    <property type="molecule type" value="Genomic_DNA"/>
</dbReference>
<evidence type="ECO:0000313" key="17">
    <source>
        <dbReference type="Proteomes" id="UP000651977"/>
    </source>
</evidence>
<dbReference type="SMART" id="SM00073">
    <property type="entry name" value="HPT"/>
    <property type="match status" value="1"/>
</dbReference>
<dbReference type="Pfam" id="PF01627">
    <property type="entry name" value="Hpt"/>
    <property type="match status" value="1"/>
</dbReference>
<dbReference type="InterPro" id="IPR036890">
    <property type="entry name" value="HATPase_C_sf"/>
</dbReference>
<accession>A0ABQ1I0D1</accession>
<dbReference type="Gene3D" id="1.10.287.130">
    <property type="match status" value="1"/>
</dbReference>
<dbReference type="InterPro" id="IPR003660">
    <property type="entry name" value="HAMP_dom"/>
</dbReference>